<dbReference type="CDD" id="cd07525">
    <property type="entry name" value="HAD_like"/>
    <property type="match status" value="1"/>
</dbReference>
<dbReference type="PANTHER" id="PTHR19288:SF90">
    <property type="entry name" value="OS08G0542600 PROTEIN"/>
    <property type="match status" value="1"/>
</dbReference>
<organism evidence="1 2">
    <name type="scientific">Pontivivens marinum</name>
    <dbReference type="NCBI Taxonomy" id="1690039"/>
    <lineage>
        <taxon>Bacteria</taxon>
        <taxon>Pseudomonadati</taxon>
        <taxon>Pseudomonadota</taxon>
        <taxon>Alphaproteobacteria</taxon>
        <taxon>Rhodobacterales</taxon>
        <taxon>Paracoccaceae</taxon>
        <taxon>Pontivivens</taxon>
    </lineage>
</organism>
<dbReference type="EMBL" id="OCTN01000001">
    <property type="protein sequence ID" value="SOH92724.1"/>
    <property type="molecule type" value="Genomic_DNA"/>
</dbReference>
<dbReference type="PANTHER" id="PTHR19288">
    <property type="entry name" value="4-NITROPHENYLPHOSPHATASE-RELATED"/>
    <property type="match status" value="1"/>
</dbReference>
<dbReference type="SUPFAM" id="SSF56784">
    <property type="entry name" value="HAD-like"/>
    <property type="match status" value="1"/>
</dbReference>
<name>A0A2C9CN35_9RHOB</name>
<dbReference type="Gene3D" id="3.40.50.1000">
    <property type="entry name" value="HAD superfamily/HAD-like"/>
    <property type="match status" value="2"/>
</dbReference>
<dbReference type="RefSeq" id="WP_097928289.1">
    <property type="nucleotide sequence ID" value="NZ_OCTN01000001.1"/>
</dbReference>
<dbReference type="Pfam" id="PF13242">
    <property type="entry name" value="Hydrolase_like"/>
    <property type="match status" value="1"/>
</dbReference>
<dbReference type="GO" id="GO:0005737">
    <property type="term" value="C:cytoplasm"/>
    <property type="evidence" value="ECO:0007669"/>
    <property type="project" value="TreeGrafter"/>
</dbReference>
<dbReference type="AlphaFoldDB" id="A0A2C9CN35"/>
<sequence>MTQIIENLSEISSRYDAVFCDLWGCLHNGVRPFEAAVAALEAFRQTGGTVVLLTNSPRPRSGVIAQLDELGVSRDLYQAVASSGDAAIDALASGMFGKKVYHIGPARDAGFFAAVSDDEFYGGQDIERVEMEEAEGIVCTGLFDDNVETPADYREIILYGMNKGLKMLCANPDIFVDRGEQRIYCAGAIAQAYQEAGGDARYFGKPHAPVYQLARRRLEEARGEVVSDDRILCIGDGINTDIAGGVGESIDTLFITGGLAAAETGTVTQPDPAKLELFLKERQLSPTASMGFLR</sequence>
<dbReference type="Proteomes" id="UP000220034">
    <property type="component" value="Unassembled WGS sequence"/>
</dbReference>
<dbReference type="InterPro" id="IPR006357">
    <property type="entry name" value="HAD-SF_hydro_IIA"/>
</dbReference>
<dbReference type="NCBIfam" id="TIGR01459">
    <property type="entry name" value="HAD-SF-IIA-hyp4"/>
    <property type="match status" value="1"/>
</dbReference>
<protein>
    <submittedName>
        <fullName evidence="1">HAD-superfamily class IIA hydrolase, TIGR01459</fullName>
    </submittedName>
</protein>
<dbReference type="Pfam" id="PF13344">
    <property type="entry name" value="Hydrolase_6"/>
    <property type="match status" value="1"/>
</dbReference>
<dbReference type="OrthoDB" id="9791073at2"/>
<proteinExistence type="predicted"/>
<keyword evidence="1" id="KW-0378">Hydrolase</keyword>
<dbReference type="NCBIfam" id="TIGR01460">
    <property type="entry name" value="HAD-SF-IIA"/>
    <property type="match status" value="1"/>
</dbReference>
<dbReference type="GO" id="GO:0016791">
    <property type="term" value="F:phosphatase activity"/>
    <property type="evidence" value="ECO:0007669"/>
    <property type="project" value="TreeGrafter"/>
</dbReference>
<gene>
    <name evidence="1" type="ORF">SAMN06273572_101572</name>
</gene>
<reference evidence="2" key="1">
    <citation type="submission" date="2017-09" db="EMBL/GenBank/DDBJ databases">
        <authorList>
            <person name="Varghese N."/>
            <person name="Submissions S."/>
        </authorList>
    </citation>
    <scope>NUCLEOTIDE SEQUENCE [LARGE SCALE GENOMIC DNA]</scope>
    <source>
        <strain evidence="2">C7</strain>
    </source>
</reference>
<keyword evidence="2" id="KW-1185">Reference proteome</keyword>
<evidence type="ECO:0000313" key="1">
    <source>
        <dbReference type="EMBL" id="SOH92724.1"/>
    </source>
</evidence>
<dbReference type="InterPro" id="IPR036412">
    <property type="entry name" value="HAD-like_sf"/>
</dbReference>
<accession>A0A2C9CN35</accession>
<dbReference type="InterPro" id="IPR006356">
    <property type="entry name" value="HAD-SF_hydro_IIA_hyp3"/>
</dbReference>
<dbReference type="InterPro" id="IPR023214">
    <property type="entry name" value="HAD_sf"/>
</dbReference>
<evidence type="ECO:0000313" key="2">
    <source>
        <dbReference type="Proteomes" id="UP000220034"/>
    </source>
</evidence>